<organism evidence="2 3">
    <name type="scientific">Phaeomoniella chlamydospora</name>
    <name type="common">Phaeoacremonium chlamydosporum</name>
    <dbReference type="NCBI Taxonomy" id="158046"/>
    <lineage>
        <taxon>Eukaryota</taxon>
        <taxon>Fungi</taxon>
        <taxon>Dikarya</taxon>
        <taxon>Ascomycota</taxon>
        <taxon>Pezizomycotina</taxon>
        <taxon>Eurotiomycetes</taxon>
        <taxon>Chaetothyriomycetidae</taxon>
        <taxon>Phaeomoniellales</taxon>
        <taxon>Phaeomoniellaceae</taxon>
        <taxon>Phaeomoniella</taxon>
    </lineage>
</organism>
<dbReference type="OrthoDB" id="4153866at2759"/>
<gene>
    <name evidence="2" type="ORF">UCRPC4_g05002</name>
</gene>
<comment type="similarity">
    <text evidence="1">Belongs to the AIM6 family.</text>
</comment>
<accession>A0A0G2GNJ7</accession>
<dbReference type="GO" id="GO:0006629">
    <property type="term" value="P:lipid metabolic process"/>
    <property type="evidence" value="ECO:0007669"/>
    <property type="project" value="InterPro"/>
</dbReference>
<dbReference type="AlphaFoldDB" id="A0A0G2GNJ7"/>
<dbReference type="PANTHER" id="PTHR31571:SF5">
    <property type="entry name" value="ALTERED INHERITANCE OF MITOCHONDRIA PROTEIN 6"/>
    <property type="match status" value="1"/>
</dbReference>
<comment type="caution">
    <text evidence="2">The sequence shown here is derived from an EMBL/GenBank/DDBJ whole genome shotgun (WGS) entry which is preliminary data.</text>
</comment>
<dbReference type="InterPro" id="IPR017946">
    <property type="entry name" value="PLC-like_Pdiesterase_TIM-brl"/>
</dbReference>
<name>A0A0G2GNJ7_PHACM</name>
<keyword evidence="3" id="KW-1185">Reference proteome</keyword>
<dbReference type="GO" id="GO:0008081">
    <property type="term" value="F:phosphoric diester hydrolase activity"/>
    <property type="evidence" value="ECO:0007669"/>
    <property type="project" value="InterPro"/>
</dbReference>
<evidence type="ECO:0000313" key="3">
    <source>
        <dbReference type="Proteomes" id="UP000053317"/>
    </source>
</evidence>
<dbReference type="SUPFAM" id="SSF51695">
    <property type="entry name" value="PLC-like phosphodiesterases"/>
    <property type="match status" value="1"/>
</dbReference>
<reference evidence="2 3" key="2">
    <citation type="submission" date="2015-05" db="EMBL/GenBank/DDBJ databases">
        <authorList>
            <person name="Morales-Cruz A."/>
            <person name="Amrine K.C."/>
            <person name="Cantu D."/>
        </authorList>
    </citation>
    <scope>NUCLEOTIDE SEQUENCE [LARGE SCALE GENOMIC DNA]</scope>
    <source>
        <strain evidence="2">UCRPC4</strain>
    </source>
</reference>
<sequence>MLPTFQKPIHSHNDYWRDIPFYSALSHGCISIEADVWLINSTLYVGHEPSALTSTRTLSSLYVQPILSVLSRLNPTTPFSALNSRPNGVFDTSSTQTLYLFIDIKTDGEETWPAVVSALEPLRSANYLTTYNSTTRSITHGPVTIIGTGNAPLSSFLALDSPRDFFYDAPINLLTTNPSPSEEITSLTSLTSSTSFLSSIGYPAYGSSGFSESQLEKIQSQIKAAKDKGIGMRYWDTPAWPLGVRNLIWRTLTDFGVFLLNADGLGEAAGEEEGGGVW</sequence>
<dbReference type="Proteomes" id="UP000053317">
    <property type="component" value="Unassembled WGS sequence"/>
</dbReference>
<proteinExistence type="inferred from homology"/>
<dbReference type="EMBL" id="LCWF01000124">
    <property type="protein sequence ID" value="KKY18385.1"/>
    <property type="molecule type" value="Genomic_DNA"/>
</dbReference>
<reference evidence="2 3" key="1">
    <citation type="submission" date="2015-05" db="EMBL/GenBank/DDBJ databases">
        <title>Distinctive expansion of gene families associated with plant cell wall degradation and secondary metabolism in the genomes of grapevine trunk pathogens.</title>
        <authorList>
            <person name="Lawrence D.P."/>
            <person name="Travadon R."/>
            <person name="Rolshausen P.E."/>
            <person name="Baumgartner K."/>
        </authorList>
    </citation>
    <scope>NUCLEOTIDE SEQUENCE [LARGE SCALE GENOMIC DNA]</scope>
    <source>
        <strain evidence="2">UCRPC4</strain>
    </source>
</reference>
<dbReference type="InterPro" id="IPR051236">
    <property type="entry name" value="HAT_RTT109-like"/>
</dbReference>
<evidence type="ECO:0000256" key="1">
    <source>
        <dbReference type="ARBA" id="ARBA00008858"/>
    </source>
</evidence>
<evidence type="ECO:0000313" key="2">
    <source>
        <dbReference type="EMBL" id="KKY18385.1"/>
    </source>
</evidence>
<protein>
    <submittedName>
        <fullName evidence="2">Putative alkaline phosphatase</fullName>
    </submittedName>
</protein>
<dbReference type="PANTHER" id="PTHR31571">
    <property type="entry name" value="ALTERED INHERITANCE OF MITOCHONDRIA PROTEIN 6"/>
    <property type="match status" value="1"/>
</dbReference>